<feature type="binding site" evidence="11 13">
    <location>
        <position position="142"/>
    </location>
    <ligand>
        <name>Zn(2+)</name>
        <dbReference type="ChEBI" id="CHEBI:29105"/>
        <label>1</label>
    </ligand>
</feature>
<keyword evidence="5 11" id="KW-0963">Cytoplasm</keyword>
<dbReference type="CDD" id="cd03892">
    <property type="entry name" value="M20_peptT"/>
    <property type="match status" value="1"/>
</dbReference>
<feature type="active site" evidence="11 12">
    <location>
        <position position="81"/>
    </location>
</feature>
<keyword evidence="9 11" id="KW-0862">Zinc</keyword>
<dbReference type="SUPFAM" id="SSF53187">
    <property type="entry name" value="Zn-dependent exopeptidases"/>
    <property type="match status" value="1"/>
</dbReference>
<dbReference type="GO" id="GO:0043171">
    <property type="term" value="P:peptide catabolic process"/>
    <property type="evidence" value="ECO:0007669"/>
    <property type="project" value="UniProtKB-UniRule"/>
</dbReference>
<evidence type="ECO:0000256" key="5">
    <source>
        <dbReference type="ARBA" id="ARBA00022490"/>
    </source>
</evidence>
<comment type="caution">
    <text evidence="15">The sequence shown here is derived from an EMBL/GenBank/DDBJ whole genome shotgun (WGS) entry which is preliminary data.</text>
</comment>
<evidence type="ECO:0000256" key="7">
    <source>
        <dbReference type="ARBA" id="ARBA00022723"/>
    </source>
</evidence>
<dbReference type="AlphaFoldDB" id="A0A8J2YFN5"/>
<evidence type="ECO:0000256" key="11">
    <source>
        <dbReference type="HAMAP-Rule" id="MF_00550"/>
    </source>
</evidence>
<dbReference type="NCBIfam" id="TIGR01882">
    <property type="entry name" value="peptidase-T"/>
    <property type="match status" value="1"/>
</dbReference>
<dbReference type="EC" id="3.4.11.4" evidence="11"/>
<comment type="subcellular location">
    <subcellularLocation>
        <location evidence="2 11">Cytoplasm</location>
    </subcellularLocation>
</comment>
<keyword evidence="16" id="KW-1185">Reference proteome</keyword>
<evidence type="ECO:0000256" key="3">
    <source>
        <dbReference type="ARBA" id="ARBA00009692"/>
    </source>
</evidence>
<dbReference type="GO" id="GO:0006508">
    <property type="term" value="P:proteolysis"/>
    <property type="evidence" value="ECO:0007669"/>
    <property type="project" value="UniProtKB-UniRule"/>
</dbReference>
<comment type="cofactor">
    <cofactor evidence="11 13">
        <name>Zn(2+)</name>
        <dbReference type="ChEBI" id="CHEBI:29105"/>
    </cofactor>
    <text evidence="11 13">Binds 2 Zn(2+) ions per subunit.</text>
</comment>
<feature type="binding site" evidence="11 13">
    <location>
        <position position="177"/>
    </location>
    <ligand>
        <name>Zn(2+)</name>
        <dbReference type="ChEBI" id="CHEBI:29105"/>
        <label>2</label>
    </ligand>
</feature>
<dbReference type="Gene3D" id="3.40.630.10">
    <property type="entry name" value="Zn peptidases"/>
    <property type="match status" value="1"/>
</dbReference>
<evidence type="ECO:0000256" key="9">
    <source>
        <dbReference type="ARBA" id="ARBA00022833"/>
    </source>
</evidence>
<reference evidence="15" key="1">
    <citation type="journal article" date="2014" name="Int. J. Syst. Evol. Microbiol.">
        <title>Complete genome sequence of Corynebacterium casei LMG S-19264T (=DSM 44701T), isolated from a smear-ripened cheese.</title>
        <authorList>
            <consortium name="US DOE Joint Genome Institute (JGI-PGF)"/>
            <person name="Walter F."/>
            <person name="Albersmeier A."/>
            <person name="Kalinowski J."/>
            <person name="Ruckert C."/>
        </authorList>
    </citation>
    <scope>NUCLEOTIDE SEQUENCE</scope>
    <source>
        <strain evidence="15">CGMCC 1.15371</strain>
    </source>
</reference>
<dbReference type="PANTHER" id="PTHR42994:SF1">
    <property type="entry name" value="PEPTIDASE T"/>
    <property type="match status" value="1"/>
</dbReference>
<dbReference type="Pfam" id="PF07687">
    <property type="entry name" value="M20_dimer"/>
    <property type="match status" value="1"/>
</dbReference>
<dbReference type="InterPro" id="IPR036264">
    <property type="entry name" value="Bact_exopeptidase_dim_dom"/>
</dbReference>
<dbReference type="PANTHER" id="PTHR42994">
    <property type="entry name" value="PEPTIDASE T"/>
    <property type="match status" value="1"/>
</dbReference>
<dbReference type="PROSITE" id="PS00759">
    <property type="entry name" value="ARGE_DAPE_CPG2_2"/>
    <property type="match status" value="1"/>
</dbReference>
<comment type="similarity">
    <text evidence="3 11">Belongs to the peptidase M20B family.</text>
</comment>
<accession>A0A8J2YFN5</accession>
<protein>
    <recommendedName>
        <fullName evidence="11">Peptidase T</fullName>
        <ecNumber evidence="11">3.4.11.4</ecNumber>
    </recommendedName>
    <alternativeName>
        <fullName evidence="11">Aminotripeptidase</fullName>
        <shortName evidence="11">Tripeptidase</shortName>
    </alternativeName>
    <alternativeName>
        <fullName evidence="11">Tripeptide aminopeptidase</fullName>
    </alternativeName>
</protein>
<reference evidence="15" key="2">
    <citation type="submission" date="2020-09" db="EMBL/GenBank/DDBJ databases">
        <authorList>
            <person name="Sun Q."/>
            <person name="Zhou Y."/>
        </authorList>
    </citation>
    <scope>NUCLEOTIDE SEQUENCE</scope>
    <source>
        <strain evidence="15">CGMCC 1.15371</strain>
    </source>
</reference>
<evidence type="ECO:0000256" key="8">
    <source>
        <dbReference type="ARBA" id="ARBA00022801"/>
    </source>
</evidence>
<dbReference type="InterPro" id="IPR011650">
    <property type="entry name" value="Peptidase_M20_dimer"/>
</dbReference>
<feature type="binding site" evidence="11 13">
    <location>
        <position position="381"/>
    </location>
    <ligand>
        <name>Zn(2+)</name>
        <dbReference type="ChEBI" id="CHEBI:29105"/>
        <label>2</label>
    </ligand>
</feature>
<evidence type="ECO:0000256" key="13">
    <source>
        <dbReference type="PIRSR" id="PIRSR037215-2"/>
    </source>
</evidence>
<evidence type="ECO:0000256" key="4">
    <source>
        <dbReference type="ARBA" id="ARBA00022438"/>
    </source>
</evidence>
<dbReference type="InterPro" id="IPR002933">
    <property type="entry name" value="Peptidase_M20"/>
</dbReference>
<dbReference type="Proteomes" id="UP000628775">
    <property type="component" value="Unassembled WGS sequence"/>
</dbReference>
<feature type="domain" description="Peptidase M20 dimerisation" evidence="14">
    <location>
        <begin position="208"/>
        <end position="310"/>
    </location>
</feature>
<evidence type="ECO:0000313" key="15">
    <source>
        <dbReference type="EMBL" id="GGE29709.1"/>
    </source>
</evidence>
<dbReference type="InterPro" id="IPR001261">
    <property type="entry name" value="ArgE/DapE_CS"/>
</dbReference>
<dbReference type="NCBIfam" id="NF009920">
    <property type="entry name" value="PRK13381.1"/>
    <property type="match status" value="1"/>
</dbReference>
<keyword evidence="8 11" id="KW-0378">Hydrolase</keyword>
<dbReference type="GO" id="GO:0045148">
    <property type="term" value="F:tripeptide aminopeptidase activity"/>
    <property type="evidence" value="ECO:0007669"/>
    <property type="project" value="UniProtKB-UniRule"/>
</dbReference>
<dbReference type="SUPFAM" id="SSF55031">
    <property type="entry name" value="Bacterial exopeptidase dimerisation domain"/>
    <property type="match status" value="1"/>
</dbReference>
<feature type="binding site" evidence="11 13">
    <location>
        <position position="142"/>
    </location>
    <ligand>
        <name>Zn(2+)</name>
        <dbReference type="ChEBI" id="CHEBI:29105"/>
        <label>2</label>
    </ligand>
</feature>
<dbReference type="NCBIfam" id="NF003976">
    <property type="entry name" value="PRK05469.1"/>
    <property type="match status" value="1"/>
</dbReference>
<comment type="function">
    <text evidence="11">Cleaves the N-terminal amino acid of tripeptides.</text>
</comment>
<feature type="binding site" evidence="11 13">
    <location>
        <position position="79"/>
    </location>
    <ligand>
        <name>Zn(2+)</name>
        <dbReference type="ChEBI" id="CHEBI:29105"/>
        <label>1</label>
    </ligand>
</feature>
<evidence type="ECO:0000256" key="2">
    <source>
        <dbReference type="ARBA" id="ARBA00004496"/>
    </source>
</evidence>
<dbReference type="FunFam" id="3.30.70.360:FF:000002">
    <property type="entry name" value="Peptidase T"/>
    <property type="match status" value="1"/>
</dbReference>
<dbReference type="GO" id="GO:0008270">
    <property type="term" value="F:zinc ion binding"/>
    <property type="evidence" value="ECO:0007669"/>
    <property type="project" value="UniProtKB-UniRule"/>
</dbReference>
<dbReference type="GO" id="GO:0008237">
    <property type="term" value="F:metallopeptidase activity"/>
    <property type="evidence" value="ECO:0007669"/>
    <property type="project" value="UniProtKB-KW"/>
</dbReference>
<dbReference type="RefSeq" id="WP_188688595.1">
    <property type="nucleotide sequence ID" value="NZ_BMIR01000001.1"/>
</dbReference>
<keyword evidence="10 11" id="KW-0482">Metalloprotease</keyword>
<feature type="active site" description="Proton acceptor" evidence="11 12">
    <location>
        <position position="176"/>
    </location>
</feature>
<evidence type="ECO:0000313" key="16">
    <source>
        <dbReference type="Proteomes" id="UP000628775"/>
    </source>
</evidence>
<dbReference type="HAMAP" id="MF_00550">
    <property type="entry name" value="Aminopeptidase_M20"/>
    <property type="match status" value="1"/>
</dbReference>
<feature type="binding site" evidence="11 13">
    <location>
        <position position="199"/>
    </location>
    <ligand>
        <name>Zn(2+)</name>
        <dbReference type="ChEBI" id="CHEBI:29105"/>
        <label>1</label>
    </ligand>
</feature>
<keyword evidence="4 11" id="KW-0031">Aminopeptidase</keyword>
<dbReference type="PIRSF" id="PIRSF037215">
    <property type="entry name" value="Peptidase_M20B"/>
    <property type="match status" value="1"/>
</dbReference>
<evidence type="ECO:0000256" key="1">
    <source>
        <dbReference type="ARBA" id="ARBA00000870"/>
    </source>
</evidence>
<dbReference type="InterPro" id="IPR010161">
    <property type="entry name" value="Peptidase_M20B"/>
</dbReference>
<keyword evidence="6 11" id="KW-0645">Protease</keyword>
<dbReference type="Pfam" id="PF01546">
    <property type="entry name" value="Peptidase_M20"/>
    <property type="match status" value="1"/>
</dbReference>
<name>A0A8J2YFN5_9BACL</name>
<proteinExistence type="inferred from homology"/>
<dbReference type="EMBL" id="BMIR01000001">
    <property type="protein sequence ID" value="GGE29709.1"/>
    <property type="molecule type" value="Genomic_DNA"/>
</dbReference>
<evidence type="ECO:0000259" key="14">
    <source>
        <dbReference type="Pfam" id="PF07687"/>
    </source>
</evidence>
<dbReference type="GO" id="GO:0005829">
    <property type="term" value="C:cytosol"/>
    <property type="evidence" value="ECO:0007669"/>
    <property type="project" value="TreeGrafter"/>
</dbReference>
<keyword evidence="7 11" id="KW-0479">Metal-binding</keyword>
<dbReference type="PROSITE" id="PS00758">
    <property type="entry name" value="ARGE_DAPE_CPG2_1"/>
    <property type="match status" value="1"/>
</dbReference>
<evidence type="ECO:0000256" key="12">
    <source>
        <dbReference type="PIRSR" id="PIRSR037215-1"/>
    </source>
</evidence>
<organism evidence="15 16">
    <name type="scientific">Pullulanibacillus camelliae</name>
    <dbReference type="NCBI Taxonomy" id="1707096"/>
    <lineage>
        <taxon>Bacteria</taxon>
        <taxon>Bacillati</taxon>
        <taxon>Bacillota</taxon>
        <taxon>Bacilli</taxon>
        <taxon>Bacillales</taxon>
        <taxon>Sporolactobacillaceae</taxon>
        <taxon>Pullulanibacillus</taxon>
    </lineage>
</organism>
<evidence type="ECO:0000256" key="6">
    <source>
        <dbReference type="ARBA" id="ARBA00022670"/>
    </source>
</evidence>
<sequence>MKQDIIERFTRYVKINTQSNEDSDTCPSTPGQWTLAHLLVDELKAIGMEDVTVDDNGYVMATLPSNTTKDVATIGFLAHMDTATDFTGDGVRPQLVENYNGEDIILNEALNVVLSPKEFPELSDYKGHTLITTDGTTLLGADNKAGIAEIMTAMAYLIQHPEIKHGKIRVAFTPDEEIGRGPHRFDVGAFNAAVAYTVDGGPLGELEYESFNAAAAKITIKGKNVHPGTAKNKMVNSAKIGIELHNQLPALEAPEHTEGYDGFYHLISFNGDVEKTQLYYIIRDFDRGKFEARKRTLTQIVERLQATYGEQTIALDMKDQYYNMREKIEPVKEIVDIAYQAMQNLDIEPIVSPIRGGTDGSQLSYMGLPTPNIFTGGENFHGKYEYISVDNMIKATHVIIEIAKRFEEQAH</sequence>
<dbReference type="Gene3D" id="3.30.70.360">
    <property type="match status" value="1"/>
</dbReference>
<gene>
    <name evidence="11 15" type="primary">pepT</name>
    <name evidence="15" type="ORF">GCM10011391_05310</name>
</gene>
<comment type="catalytic activity">
    <reaction evidence="1 11">
        <text>Release of the N-terminal residue from a tripeptide.</text>
        <dbReference type="EC" id="3.4.11.4"/>
    </reaction>
</comment>
<evidence type="ECO:0000256" key="10">
    <source>
        <dbReference type="ARBA" id="ARBA00023049"/>
    </source>
</evidence>